<dbReference type="RefSeq" id="WP_120245839.1">
    <property type="nucleotide sequence ID" value="NZ_RAPO01000003.1"/>
</dbReference>
<evidence type="ECO:0000256" key="1">
    <source>
        <dbReference type="SAM" id="MobiDB-lite"/>
    </source>
</evidence>
<feature type="region of interest" description="Disordered" evidence="1">
    <location>
        <begin position="187"/>
        <end position="207"/>
    </location>
</feature>
<protein>
    <submittedName>
        <fullName evidence="2">Uncharacterized protein</fullName>
    </submittedName>
</protein>
<dbReference type="OrthoDB" id="195608at2157"/>
<dbReference type="Proteomes" id="UP000283805">
    <property type="component" value="Unassembled WGS sequence"/>
</dbReference>
<feature type="region of interest" description="Disordered" evidence="1">
    <location>
        <begin position="1"/>
        <end position="20"/>
    </location>
</feature>
<comment type="caution">
    <text evidence="2">The sequence shown here is derived from an EMBL/GenBank/DDBJ whole genome shotgun (WGS) entry which is preliminary data.</text>
</comment>
<evidence type="ECO:0000313" key="2">
    <source>
        <dbReference type="EMBL" id="RKD93853.1"/>
    </source>
</evidence>
<dbReference type="AlphaFoldDB" id="A0A419WEH5"/>
<dbReference type="EMBL" id="RAPO01000003">
    <property type="protein sequence ID" value="RKD93853.1"/>
    <property type="molecule type" value="Genomic_DNA"/>
</dbReference>
<dbReference type="InterPro" id="IPR006311">
    <property type="entry name" value="TAT_signal"/>
</dbReference>
<proteinExistence type="predicted"/>
<sequence length="344" mass="36914">MARTDRGTDGAEDGDGRDGGVVSRRELLASLGGAGAASAITPRTTSATADTSRVRVRVYPGPVPLHGWAHAGVAGMHRDWPLPFRDGFEAIEATLERVREYADQHSRLEGLEIEVERGSPVRYPLSAADGPGEFVAPSLSTVLEAFREQLSRRDVLEELTTHVLFCWSPFNYRVGYGGTLSPNAAIGSTAQADDGTDVTPDSDTARTPVDGALAVVNLGATEVWDSRPVTRNMAIHETLHTFLTPEVAEAVNDSPCDHDLGAAVQSEDDGRRLQVTPMATAYAGPDRIRVADGAARFPGRGCANHDAFTRHDGYEDVDRRAYTATPTDATLEAATRYLERTLSG</sequence>
<accession>A0A419WEH5</accession>
<keyword evidence="3" id="KW-1185">Reference proteome</keyword>
<name>A0A419WEH5_9EURY</name>
<gene>
    <name evidence="2" type="ORF">ATJ93_3488</name>
</gene>
<evidence type="ECO:0000313" key="3">
    <source>
        <dbReference type="Proteomes" id="UP000283805"/>
    </source>
</evidence>
<reference evidence="2 3" key="1">
    <citation type="submission" date="2018-09" db="EMBL/GenBank/DDBJ databases">
        <title>Genomic Encyclopedia of Archaeal and Bacterial Type Strains, Phase II (KMG-II): from individual species to whole genera.</title>
        <authorList>
            <person name="Goeker M."/>
        </authorList>
    </citation>
    <scope>NUCLEOTIDE SEQUENCE [LARGE SCALE GENOMIC DNA]</scope>
    <source>
        <strain evidence="2 3">DSM 13151</strain>
    </source>
</reference>
<organism evidence="2 3">
    <name type="scientific">Halopiger aswanensis</name>
    <dbReference type="NCBI Taxonomy" id="148449"/>
    <lineage>
        <taxon>Archaea</taxon>
        <taxon>Methanobacteriati</taxon>
        <taxon>Methanobacteriota</taxon>
        <taxon>Stenosarchaea group</taxon>
        <taxon>Halobacteria</taxon>
        <taxon>Halobacteriales</taxon>
        <taxon>Natrialbaceae</taxon>
        <taxon>Halopiger</taxon>
    </lineage>
</organism>
<dbReference type="PROSITE" id="PS51318">
    <property type="entry name" value="TAT"/>
    <property type="match status" value="1"/>
</dbReference>